<reference evidence="1" key="1">
    <citation type="submission" date="2016-08" db="EMBL/GenBank/DDBJ databases">
        <authorList>
            <person name="Ngugi D.K."/>
            <person name="Miyake S."/>
            <person name="Stingl U."/>
        </authorList>
    </citation>
    <scope>NUCLEOTIDE SEQUENCE</scope>
    <source>
        <strain evidence="1">SCG-B11WGA-EpuloA1</strain>
    </source>
</reference>
<dbReference type="EMBL" id="LJDB01000080">
    <property type="protein sequence ID" value="ONI38732.1"/>
    <property type="molecule type" value="Genomic_DNA"/>
</dbReference>
<evidence type="ECO:0000313" key="2">
    <source>
        <dbReference type="Proteomes" id="UP000188605"/>
    </source>
</evidence>
<organism evidence="1 2">
    <name type="scientific">Candidatus Epulonipiscium fishelsonii</name>
    <dbReference type="NCBI Taxonomy" id="77094"/>
    <lineage>
        <taxon>Bacteria</taxon>
        <taxon>Bacillati</taxon>
        <taxon>Bacillota</taxon>
        <taxon>Clostridia</taxon>
        <taxon>Lachnospirales</taxon>
        <taxon>Lachnospiraceae</taxon>
        <taxon>Candidatus Epulonipiscium</taxon>
    </lineage>
</organism>
<evidence type="ECO:0000313" key="1">
    <source>
        <dbReference type="EMBL" id="ONI38732.1"/>
    </source>
</evidence>
<name>A0ACC8X9A5_9FIRM</name>
<proteinExistence type="predicted"/>
<gene>
    <name evidence="1" type="ORF">AN396_10140</name>
</gene>
<accession>A0ACC8X9A5</accession>
<comment type="caution">
    <text evidence="1">The sequence shown here is derived from an EMBL/GenBank/DDBJ whole genome shotgun (WGS) entry which is preliminary data.</text>
</comment>
<protein>
    <submittedName>
        <fullName evidence="1">Uncharacterized protein</fullName>
    </submittedName>
</protein>
<dbReference type="Proteomes" id="UP000188605">
    <property type="component" value="Unassembled WGS sequence"/>
</dbReference>
<keyword evidence="2" id="KW-1185">Reference proteome</keyword>
<sequence length="158" mass="17999">MNKFIKFWDKIEENLLIFLISVMGMALLLQIIVRFVFGFALPWPEEFGRYCQIWITFLGIGYGVRKNTHVGMNLLSEKYSETMKHIVDIFSNGLGIFGSIILLISSLKFISIQNVLSTAMQIPMYLVYAVIPISAVLSTIYYLANSVDSMKQLKKGRA</sequence>